<keyword evidence="3" id="KW-1185">Reference proteome</keyword>
<feature type="transmembrane region" description="Helical" evidence="1">
    <location>
        <begin position="7"/>
        <end position="30"/>
    </location>
</feature>
<accession>A0A1D2MQX6</accession>
<protein>
    <submittedName>
        <fullName evidence="2">Uncharacterized protein</fullName>
    </submittedName>
</protein>
<organism evidence="2 3">
    <name type="scientific">Orchesella cincta</name>
    <name type="common">Springtail</name>
    <name type="synonym">Podura cincta</name>
    <dbReference type="NCBI Taxonomy" id="48709"/>
    <lineage>
        <taxon>Eukaryota</taxon>
        <taxon>Metazoa</taxon>
        <taxon>Ecdysozoa</taxon>
        <taxon>Arthropoda</taxon>
        <taxon>Hexapoda</taxon>
        <taxon>Collembola</taxon>
        <taxon>Entomobryomorpha</taxon>
        <taxon>Entomobryoidea</taxon>
        <taxon>Orchesellidae</taxon>
        <taxon>Orchesellinae</taxon>
        <taxon>Orchesella</taxon>
    </lineage>
</organism>
<evidence type="ECO:0000313" key="2">
    <source>
        <dbReference type="EMBL" id="ODM95204.1"/>
    </source>
</evidence>
<reference evidence="2 3" key="1">
    <citation type="journal article" date="2016" name="Genome Biol. Evol.">
        <title>Gene Family Evolution Reflects Adaptation to Soil Environmental Stressors in the Genome of the Collembolan Orchesella cincta.</title>
        <authorList>
            <person name="Faddeeva-Vakhrusheva A."/>
            <person name="Derks M.F."/>
            <person name="Anvar S.Y."/>
            <person name="Agamennone V."/>
            <person name="Suring W."/>
            <person name="Smit S."/>
            <person name="van Straalen N.M."/>
            <person name="Roelofs D."/>
        </authorList>
    </citation>
    <scope>NUCLEOTIDE SEQUENCE [LARGE SCALE GENOMIC DNA]</scope>
    <source>
        <tissue evidence="2">Mixed pool</tissue>
    </source>
</reference>
<keyword evidence="1" id="KW-0472">Membrane</keyword>
<proteinExistence type="predicted"/>
<dbReference type="AlphaFoldDB" id="A0A1D2MQX6"/>
<keyword evidence="1" id="KW-1133">Transmembrane helix</keyword>
<dbReference type="Proteomes" id="UP000094527">
    <property type="component" value="Unassembled WGS sequence"/>
</dbReference>
<evidence type="ECO:0000256" key="1">
    <source>
        <dbReference type="SAM" id="Phobius"/>
    </source>
</evidence>
<name>A0A1D2MQX6_ORCCI</name>
<keyword evidence="1" id="KW-0812">Transmembrane</keyword>
<dbReference type="EMBL" id="LJIJ01000697">
    <property type="protein sequence ID" value="ODM95204.1"/>
    <property type="molecule type" value="Genomic_DNA"/>
</dbReference>
<gene>
    <name evidence="2" type="ORF">Ocin01_11476</name>
</gene>
<sequence length="184" mass="20909">MHFLVPLPIIMFFIVSSLLIFCIAISVIFYNACVEVLIPLLEDSRAYRQFIARISQAVYFLFLEIRNDALFYLGIVCESDGDDEEVGFDDDYHQCETFPDCDIVKSSPKEEVLPDPNNNRNAPGRAARRRRVLPLGLNDPPVNRRPGPAIRLPANPQNPRAAVPPVRIRVVELGEDDLRELVEF</sequence>
<comment type="caution">
    <text evidence="2">The sequence shown here is derived from an EMBL/GenBank/DDBJ whole genome shotgun (WGS) entry which is preliminary data.</text>
</comment>
<evidence type="ECO:0000313" key="3">
    <source>
        <dbReference type="Proteomes" id="UP000094527"/>
    </source>
</evidence>